<dbReference type="Proteomes" id="UP000277999">
    <property type="component" value="Unassembled WGS sequence"/>
</dbReference>
<feature type="domain" description="YqzN/YkzM" evidence="1">
    <location>
        <begin position="11"/>
        <end position="61"/>
    </location>
</feature>
<evidence type="ECO:0000259" key="1">
    <source>
        <dbReference type="Pfam" id="PF26160"/>
    </source>
</evidence>
<dbReference type="InterPro" id="IPR058869">
    <property type="entry name" value="YqzN_YkzM"/>
</dbReference>
<accession>A0A3M0T366</accession>
<evidence type="ECO:0000313" key="3">
    <source>
        <dbReference type="Proteomes" id="UP000277999"/>
    </source>
</evidence>
<organism evidence="2 3">
    <name type="scientific">Clostridium autoethanogenum</name>
    <dbReference type="NCBI Taxonomy" id="84023"/>
    <lineage>
        <taxon>Bacteria</taxon>
        <taxon>Bacillati</taxon>
        <taxon>Bacillota</taxon>
        <taxon>Clostridia</taxon>
        <taxon>Eubacteriales</taxon>
        <taxon>Clostridiaceae</taxon>
        <taxon>Clostridium</taxon>
    </lineage>
</organism>
<sequence>MKEEEVTNVEIKYPIEDLIENSKALTGSSKAVAVGALFNCKEKELTKDDFKKIIKDFLGRKVE</sequence>
<gene>
    <name evidence="2" type="ORF">D9O40_00730</name>
</gene>
<proteinExistence type="predicted"/>
<reference evidence="2 3" key="1">
    <citation type="submission" date="2018-10" db="EMBL/GenBank/DDBJ databases">
        <title>Genome-centric metagenomics revealed C2 chemical producing, CO utilizing Clostridium with novel acetogenic gene cluster.</title>
        <authorList>
            <person name="Kang H."/>
            <person name="Park B."/>
            <person name="Choi I.G."/>
            <person name="Chang I.S."/>
        </authorList>
    </citation>
    <scope>NUCLEOTIDE SEQUENCE [LARGE SCALE GENOMIC DNA]</scope>
    <source>
        <strain evidence="2 3">H21-9</strain>
    </source>
</reference>
<dbReference type="AlphaFoldDB" id="A0A3M0T366"/>
<name>A0A3M0T366_9CLOT</name>
<dbReference type="Pfam" id="PF26160">
    <property type="entry name" value="YqzN_YkzM"/>
    <property type="match status" value="1"/>
</dbReference>
<evidence type="ECO:0000313" key="2">
    <source>
        <dbReference type="EMBL" id="RMD05063.1"/>
    </source>
</evidence>
<protein>
    <recommendedName>
        <fullName evidence="1">YqzN/YkzM domain-containing protein</fullName>
    </recommendedName>
</protein>
<dbReference type="EMBL" id="RFAQ01000001">
    <property type="protein sequence ID" value="RMD05063.1"/>
    <property type="molecule type" value="Genomic_DNA"/>
</dbReference>
<comment type="caution">
    <text evidence="2">The sequence shown here is derived from an EMBL/GenBank/DDBJ whole genome shotgun (WGS) entry which is preliminary data.</text>
</comment>